<evidence type="ECO:0000313" key="1">
    <source>
        <dbReference type="Proteomes" id="UP000694925"/>
    </source>
</evidence>
<dbReference type="Proteomes" id="UP000694925">
    <property type="component" value="Unplaced"/>
</dbReference>
<reference evidence="2" key="1">
    <citation type="submission" date="2025-08" db="UniProtKB">
        <authorList>
            <consortium name="RefSeq"/>
        </authorList>
    </citation>
    <scope>IDENTIFICATION</scope>
    <source>
        <tissue evidence="2">Whole body</tissue>
    </source>
</reference>
<dbReference type="RefSeq" id="XP_017887849.2">
    <property type="nucleotide sequence ID" value="XM_018032360.2"/>
</dbReference>
<proteinExistence type="predicted"/>
<sequence length="257" mass="29428">MSNSRSSSFDSIYSEELSSGVNLNDAILMSISEDMSPDSNDGHFFNMCDSISIMRNVDRDLGISKNTNQAENCSSLFELSDNTTFMSLPPINQLHHENNKTASNLMQNSINVRNSREENRETNKRGPLSEQLKRIFKEILEKHAIPKSSTSNSNESENSLLYKINLQIEKLNQIDINNNNPVHEMAEANDRLVMEPMRSLQNTSYQESVFFLNKYFPRELVTILENSYESSTNSQLENSSEWTGRCIGRLRMDTLEF</sequence>
<name>A0AAJ7JAC7_9HYME</name>
<accession>A0AAJ7JAC7</accession>
<organism evidence="1 2">
    <name type="scientific">Ceratina calcarata</name>
    <dbReference type="NCBI Taxonomy" id="156304"/>
    <lineage>
        <taxon>Eukaryota</taxon>
        <taxon>Metazoa</taxon>
        <taxon>Ecdysozoa</taxon>
        <taxon>Arthropoda</taxon>
        <taxon>Hexapoda</taxon>
        <taxon>Insecta</taxon>
        <taxon>Pterygota</taxon>
        <taxon>Neoptera</taxon>
        <taxon>Endopterygota</taxon>
        <taxon>Hymenoptera</taxon>
        <taxon>Apocrita</taxon>
        <taxon>Aculeata</taxon>
        <taxon>Apoidea</taxon>
        <taxon>Anthophila</taxon>
        <taxon>Apidae</taxon>
        <taxon>Ceratina</taxon>
        <taxon>Zadontomerus</taxon>
    </lineage>
</organism>
<evidence type="ECO:0000313" key="2">
    <source>
        <dbReference type="RefSeq" id="XP_017887849.2"/>
    </source>
</evidence>
<gene>
    <name evidence="2" type="primary">LOC108629595</name>
</gene>
<dbReference type="AlphaFoldDB" id="A0AAJ7JAC7"/>
<dbReference type="GeneID" id="108629595"/>
<dbReference type="KEGG" id="ccal:108629595"/>
<protein>
    <submittedName>
        <fullName evidence="2">Uncharacterized protein LOC108629595</fullName>
    </submittedName>
</protein>
<keyword evidence="1" id="KW-1185">Reference proteome</keyword>